<reference evidence="4 5" key="2">
    <citation type="journal article" date="2015" name="MBio">
        <title>Genome-Resolved Metagenomic Analysis Reveals Roles for Candidate Phyla and Other Microbial Community Members in Biogeochemical Transformations in Oil Reservoirs.</title>
        <authorList>
            <person name="Hu P."/>
            <person name="Tom L."/>
            <person name="Singh A."/>
            <person name="Thomas B.C."/>
            <person name="Baker B.J."/>
            <person name="Piceno Y.M."/>
            <person name="Andersen G.L."/>
            <person name="Banfield J.F."/>
        </authorList>
    </citation>
    <scope>NUCLEOTIDE SEQUENCE [LARGE SCALE GENOMIC DNA]</scope>
</reference>
<dbReference type="PATRIC" id="fig|1236046.5.peg.629"/>
<dbReference type="Pfam" id="PF12646">
    <property type="entry name" value="DUF3783"/>
    <property type="match status" value="1"/>
</dbReference>
<evidence type="ECO:0000313" key="1">
    <source>
        <dbReference type="EMBL" id="HCO69250.1"/>
    </source>
</evidence>
<dbReference type="EMBL" id="LGGH01000003">
    <property type="protein sequence ID" value="KUK68640.1"/>
    <property type="molecule type" value="Genomic_DNA"/>
</dbReference>
<evidence type="ECO:0000313" key="4">
    <source>
        <dbReference type="Proteomes" id="UP000054260"/>
    </source>
</evidence>
<dbReference type="EMBL" id="LGGW01000002">
    <property type="protein sequence ID" value="KUK91419.1"/>
    <property type="molecule type" value="Genomic_DNA"/>
</dbReference>
<dbReference type="EMBL" id="DQBS01000037">
    <property type="protein sequence ID" value="HCO69250.1"/>
    <property type="molecule type" value="Genomic_DNA"/>
</dbReference>
<reference evidence="2" key="1">
    <citation type="journal article" date="2015" name="MBio">
        <title>Genome-resolved metagenomic analysis reveals roles for candidate phyla and other microbial community members in biogeochemical transformations in oil reservoirs.</title>
        <authorList>
            <person name="Hu P."/>
            <person name="Tom L."/>
            <person name="Singh A."/>
            <person name="Thomas B.C."/>
            <person name="Baker B.J."/>
            <person name="Piceno Y.M."/>
            <person name="Andersen G.L."/>
            <person name="Banfield J.F."/>
        </authorList>
    </citation>
    <scope>NUCLEOTIDE SEQUENCE [LARGE SCALE GENOMIC DNA]</scope>
    <source>
        <strain evidence="2">46_47</strain>
        <strain evidence="3">46_70</strain>
    </source>
</reference>
<name>A0A101H2U9_9BACT</name>
<dbReference type="Proteomes" id="UP000054260">
    <property type="component" value="Unassembled WGS sequence"/>
</dbReference>
<sequence>MRKPEFGRSVLLYCDEETTHLVRNSLISVNVIDCIGLENSTLKEILDQEDISGNGKANRNEERFCFAIFNGFDNNAIGNTIKEIRKLLQKDWIFASTTESNLNWKLEDLLAELTQEHDYFMKVRRVELEE</sequence>
<evidence type="ECO:0000313" key="6">
    <source>
        <dbReference type="Proteomes" id="UP000264215"/>
    </source>
</evidence>
<organism evidence="2 4">
    <name type="scientific">Mesotoga infera</name>
    <dbReference type="NCBI Taxonomy" id="1236046"/>
    <lineage>
        <taxon>Bacteria</taxon>
        <taxon>Thermotogati</taxon>
        <taxon>Thermotogota</taxon>
        <taxon>Thermotogae</taxon>
        <taxon>Kosmotogales</taxon>
        <taxon>Kosmotogaceae</taxon>
        <taxon>Mesotoga</taxon>
    </lineage>
</organism>
<gene>
    <name evidence="1" type="ORF">DIT26_01485</name>
    <name evidence="2" type="ORF">XD86_0041</name>
    <name evidence="3" type="ORF">XE02_0058</name>
</gene>
<evidence type="ECO:0000313" key="5">
    <source>
        <dbReference type="Proteomes" id="UP000055014"/>
    </source>
</evidence>
<dbReference type="Proteomes" id="UP000264215">
    <property type="component" value="Unassembled WGS sequence"/>
</dbReference>
<dbReference type="InterPro" id="IPR016621">
    <property type="entry name" value="UCP014543"/>
</dbReference>
<dbReference type="AlphaFoldDB" id="A0A101H2U9"/>
<dbReference type="Proteomes" id="UP000055014">
    <property type="component" value="Unassembled WGS sequence"/>
</dbReference>
<evidence type="ECO:0000313" key="2">
    <source>
        <dbReference type="EMBL" id="KUK68640.1"/>
    </source>
</evidence>
<comment type="caution">
    <text evidence="2">The sequence shown here is derived from an EMBL/GenBank/DDBJ whole genome shotgun (WGS) entry which is preliminary data.</text>
</comment>
<reference evidence="1 6" key="3">
    <citation type="journal article" date="2018" name="Nat. Biotechnol.">
        <title>A standardized bacterial taxonomy based on genome phylogeny substantially revises the tree of life.</title>
        <authorList>
            <person name="Parks D.H."/>
            <person name="Chuvochina M."/>
            <person name="Waite D.W."/>
            <person name="Rinke C."/>
            <person name="Skarshewski A."/>
            <person name="Chaumeil P.A."/>
            <person name="Hugenholtz P."/>
        </authorList>
    </citation>
    <scope>NUCLEOTIDE SEQUENCE [LARGE SCALE GENOMIC DNA]</scope>
    <source>
        <strain evidence="1">UBA9905</strain>
    </source>
</reference>
<evidence type="ECO:0000313" key="3">
    <source>
        <dbReference type="EMBL" id="KUK91419.1"/>
    </source>
</evidence>
<protein>
    <submittedName>
        <fullName evidence="1">DUF3783 domain-containing protein</fullName>
    </submittedName>
</protein>
<proteinExistence type="predicted"/>
<accession>A0A101H2U9</accession>